<feature type="non-terminal residue" evidence="1">
    <location>
        <position position="701"/>
    </location>
</feature>
<evidence type="ECO:0000313" key="1">
    <source>
        <dbReference type="EMBL" id="KAJ2804362.1"/>
    </source>
</evidence>
<evidence type="ECO:0000313" key="2">
    <source>
        <dbReference type="Proteomes" id="UP001140087"/>
    </source>
</evidence>
<keyword evidence="1" id="KW-0012">Acyltransferase</keyword>
<protein>
    <submittedName>
        <fullName evidence="1">E3 ubiquitin-protein ligase tom1</fullName>
        <ecNumber evidence="1">2.3.2.26</ecNumber>
    </submittedName>
</protein>
<dbReference type="EMBL" id="JANBUN010000364">
    <property type="protein sequence ID" value="KAJ2804362.1"/>
    <property type="molecule type" value="Genomic_DNA"/>
</dbReference>
<keyword evidence="1" id="KW-0808">Transferase</keyword>
<keyword evidence="2" id="KW-1185">Reference proteome</keyword>
<reference evidence="1" key="1">
    <citation type="submission" date="2022-07" db="EMBL/GenBank/DDBJ databases">
        <title>Phylogenomic reconstructions and comparative analyses of Kickxellomycotina fungi.</title>
        <authorList>
            <person name="Reynolds N.K."/>
            <person name="Stajich J.E."/>
            <person name="Barry K."/>
            <person name="Grigoriev I.V."/>
            <person name="Crous P."/>
            <person name="Smith M.E."/>
        </authorList>
    </citation>
    <scope>NUCLEOTIDE SEQUENCE</scope>
    <source>
        <strain evidence="1">BCRC 34780</strain>
    </source>
</reference>
<proteinExistence type="predicted"/>
<sequence>MTKIKKLHHKRLNFPPQETQQLREQLEGAPVKDIHAVLEAHQEWTFVRGDMYHWIPVLNRFDEILMDICQEYELSSLQRADFDGSTQRTVVCVLHFSRLLLENCINRNLYSSVDRLDCLLNTSDPEVLESTLRLLLRTSQRLSYQRDLKAHQTVMSSRLTALADPWHAKRDMGPPPEQSSAEAAASHTNEFKLLAQDATTGLLAKHGGVVRYQYFRTAEDVRALEAEQGGTGAEEAGAPSDAHKKTAGGVHRTPSKKGRAHPQTANPRAATAAGAAAAAAVAEGLVSISAPISSLGVNQAASIGEQMRQALGALVEQFRVPAAHQFELRHRILVALAFARGDSELRQRLLRSRIYAVAVLSQLMSEPEFRNMLQSREPNFTADIIEVLQPEVRAPLSLQTAVLLALESLLKQRGEVSGAYVALNASANHGVLMFTLRKAFTNTDGPPVYPYEFMSALYFFLTGMATNMNGGQLLVSAGVVPVFVSALRHTHPQQQRSAGRIAKLLDCLISSTPAAFPAFCSANGLAALVDRMHDEVRRAVAASSVDATALSSPVALPPFSEYPKQMYRRRELLAAEQIFLLKELFKLLSRLLQQSTYQDRLRNLVETSLPATLRTVLCNPVAFGSNIYGLAISISAMLVHNEPTSLPIIQEARVPEAMLEALEQHVPYSSDVIMYIPAALGAFCLNEAGLEQVRKSTVIRR</sequence>
<organism evidence="1 2">
    <name type="scientific">Coemansia helicoidea</name>
    <dbReference type="NCBI Taxonomy" id="1286919"/>
    <lineage>
        <taxon>Eukaryota</taxon>
        <taxon>Fungi</taxon>
        <taxon>Fungi incertae sedis</taxon>
        <taxon>Zoopagomycota</taxon>
        <taxon>Kickxellomycotina</taxon>
        <taxon>Kickxellomycetes</taxon>
        <taxon>Kickxellales</taxon>
        <taxon>Kickxellaceae</taxon>
        <taxon>Coemansia</taxon>
    </lineage>
</organism>
<name>A0ACC1LBG7_9FUNG</name>
<accession>A0ACC1LBG7</accession>
<dbReference type="EC" id="2.3.2.26" evidence="1"/>
<gene>
    <name evidence="1" type="primary">TOM1_1</name>
    <name evidence="1" type="ORF">H4R21_001673</name>
</gene>
<comment type="caution">
    <text evidence="1">The sequence shown here is derived from an EMBL/GenBank/DDBJ whole genome shotgun (WGS) entry which is preliminary data.</text>
</comment>
<dbReference type="Proteomes" id="UP001140087">
    <property type="component" value="Unassembled WGS sequence"/>
</dbReference>